<dbReference type="EMBL" id="JGZM01000005">
    <property type="protein sequence ID" value="KFI86880.1"/>
    <property type="molecule type" value="Genomic_DNA"/>
</dbReference>
<comment type="caution">
    <text evidence="2">The sequence shown here is derived from an EMBL/GenBank/DDBJ whole genome shotgun (WGS) entry which is preliminary data.</text>
</comment>
<dbReference type="GO" id="GO:0015074">
    <property type="term" value="P:DNA integration"/>
    <property type="evidence" value="ECO:0007669"/>
    <property type="project" value="InterPro"/>
</dbReference>
<reference evidence="2 3" key="1">
    <citation type="submission" date="2014-03" db="EMBL/GenBank/DDBJ databases">
        <title>Genomics of Bifidobacteria.</title>
        <authorList>
            <person name="Ventura M."/>
            <person name="Milani C."/>
            <person name="Lugli G.A."/>
        </authorList>
    </citation>
    <scope>NUCLEOTIDE SEQUENCE [LARGE SCALE GENOMIC DNA]</scope>
    <source>
        <strain evidence="2 3">LMG 14934</strain>
    </source>
</reference>
<evidence type="ECO:0008006" key="4">
    <source>
        <dbReference type="Google" id="ProtNLM"/>
    </source>
</evidence>
<sequence>MPGLEGMWFHDLRKTALTAFAAAGATNGEVMHIAGHTSLDVASIYQQSLDSHLDDVYRRLESGGAEKPSADGGDAATAAALAALPVAPRMAALNALDGEARLRVTLLMDEPARSETVRLLLGEAS</sequence>
<dbReference type="AlphaFoldDB" id="A0A087CUD0"/>
<name>A0A087CUD0_9BIFI</name>
<dbReference type="InterPro" id="IPR011010">
    <property type="entry name" value="DNA_brk_join_enz"/>
</dbReference>
<evidence type="ECO:0000313" key="3">
    <source>
        <dbReference type="Proteomes" id="UP000029040"/>
    </source>
</evidence>
<dbReference type="GO" id="GO:0003677">
    <property type="term" value="F:DNA binding"/>
    <property type="evidence" value="ECO:0007669"/>
    <property type="project" value="InterPro"/>
</dbReference>
<dbReference type="InterPro" id="IPR013762">
    <property type="entry name" value="Integrase-like_cat_sf"/>
</dbReference>
<dbReference type="SUPFAM" id="SSF56349">
    <property type="entry name" value="DNA breaking-rejoining enzymes"/>
    <property type="match status" value="1"/>
</dbReference>
<gene>
    <name evidence="2" type="ORF">BSAE_1144</name>
</gene>
<evidence type="ECO:0000313" key="2">
    <source>
        <dbReference type="EMBL" id="KFI86880.1"/>
    </source>
</evidence>
<dbReference type="Gene3D" id="1.10.443.10">
    <property type="entry name" value="Intergrase catalytic core"/>
    <property type="match status" value="1"/>
</dbReference>
<evidence type="ECO:0000256" key="1">
    <source>
        <dbReference type="ARBA" id="ARBA00023172"/>
    </source>
</evidence>
<dbReference type="Proteomes" id="UP000029040">
    <property type="component" value="Unassembled WGS sequence"/>
</dbReference>
<proteinExistence type="predicted"/>
<organism evidence="2 3">
    <name type="scientific">Bifidobacterium pullorum subsp. saeculare DSM 6531 = LMG 14934</name>
    <dbReference type="NCBI Taxonomy" id="1437611"/>
    <lineage>
        <taxon>Bacteria</taxon>
        <taxon>Bacillati</taxon>
        <taxon>Actinomycetota</taxon>
        <taxon>Actinomycetes</taxon>
        <taxon>Bifidobacteriales</taxon>
        <taxon>Bifidobacteriaceae</taxon>
        <taxon>Bifidobacterium</taxon>
    </lineage>
</organism>
<protein>
    <recommendedName>
        <fullName evidence="4">Phage integrase family protein</fullName>
    </recommendedName>
</protein>
<keyword evidence="1" id="KW-0233">DNA recombination</keyword>
<dbReference type="GO" id="GO:0006310">
    <property type="term" value="P:DNA recombination"/>
    <property type="evidence" value="ECO:0007669"/>
    <property type="project" value="UniProtKB-KW"/>
</dbReference>
<accession>A0A087CUD0</accession>